<feature type="transmembrane region" description="Helical" evidence="2">
    <location>
        <begin position="36"/>
        <end position="57"/>
    </location>
</feature>
<evidence type="ECO:0000256" key="2">
    <source>
        <dbReference type="SAM" id="Phobius"/>
    </source>
</evidence>
<dbReference type="Proteomes" id="UP000315003">
    <property type="component" value="Chromosome"/>
</dbReference>
<protein>
    <submittedName>
        <fullName evidence="3">Uncharacterized protein</fullName>
    </submittedName>
</protein>
<name>A0A517SS22_9BACT</name>
<feature type="region of interest" description="Disordered" evidence="1">
    <location>
        <begin position="1"/>
        <end position="21"/>
    </location>
</feature>
<keyword evidence="4" id="KW-1185">Reference proteome</keyword>
<proteinExistence type="predicted"/>
<dbReference type="RefSeq" id="WP_145270415.1">
    <property type="nucleotide sequence ID" value="NZ_CP036272.1"/>
</dbReference>
<keyword evidence="2" id="KW-0812">Transmembrane</keyword>
<keyword evidence="2" id="KW-0472">Membrane</keyword>
<evidence type="ECO:0000313" key="4">
    <source>
        <dbReference type="Proteomes" id="UP000315003"/>
    </source>
</evidence>
<organism evidence="3 4">
    <name type="scientific">Stieleria bergensis</name>
    <dbReference type="NCBI Taxonomy" id="2528025"/>
    <lineage>
        <taxon>Bacteria</taxon>
        <taxon>Pseudomonadati</taxon>
        <taxon>Planctomycetota</taxon>
        <taxon>Planctomycetia</taxon>
        <taxon>Pirellulales</taxon>
        <taxon>Pirellulaceae</taxon>
        <taxon>Stieleria</taxon>
    </lineage>
</organism>
<keyword evidence="2" id="KW-1133">Transmembrane helix</keyword>
<sequence>MINPAQNPYTSSLPTDPSGSPLNRGEIDQLIRVNQIITFALANGIVVITAVMGYLSWSNNEGAFKFSLSSEDMLFPLIGFVMVAATLPVGFIVKRVIFQQAKEQAARLQDASSTTGEEELVVNNEVMGRIATGTIISQAAAEGGAVANAILMMLGDNFIHLIPIAIALLAVIIQVPTYHRVCSWLRQ</sequence>
<evidence type="ECO:0000256" key="1">
    <source>
        <dbReference type="SAM" id="MobiDB-lite"/>
    </source>
</evidence>
<evidence type="ECO:0000313" key="3">
    <source>
        <dbReference type="EMBL" id="QDT58909.1"/>
    </source>
</evidence>
<dbReference type="EMBL" id="CP036272">
    <property type="protein sequence ID" value="QDT58909.1"/>
    <property type="molecule type" value="Genomic_DNA"/>
</dbReference>
<reference evidence="3 4" key="1">
    <citation type="submission" date="2019-02" db="EMBL/GenBank/DDBJ databases">
        <title>Deep-cultivation of Planctomycetes and their phenomic and genomic characterization uncovers novel biology.</title>
        <authorList>
            <person name="Wiegand S."/>
            <person name="Jogler M."/>
            <person name="Boedeker C."/>
            <person name="Pinto D."/>
            <person name="Vollmers J."/>
            <person name="Rivas-Marin E."/>
            <person name="Kohn T."/>
            <person name="Peeters S.H."/>
            <person name="Heuer A."/>
            <person name="Rast P."/>
            <person name="Oberbeckmann S."/>
            <person name="Bunk B."/>
            <person name="Jeske O."/>
            <person name="Meyerdierks A."/>
            <person name="Storesund J.E."/>
            <person name="Kallscheuer N."/>
            <person name="Luecker S."/>
            <person name="Lage O.M."/>
            <person name="Pohl T."/>
            <person name="Merkel B.J."/>
            <person name="Hornburger P."/>
            <person name="Mueller R.-W."/>
            <person name="Bruemmer F."/>
            <person name="Labrenz M."/>
            <person name="Spormann A.M."/>
            <person name="Op den Camp H."/>
            <person name="Overmann J."/>
            <person name="Amann R."/>
            <person name="Jetten M.S.M."/>
            <person name="Mascher T."/>
            <person name="Medema M.H."/>
            <person name="Devos D.P."/>
            <person name="Kaster A.-K."/>
            <person name="Ovreas L."/>
            <person name="Rohde M."/>
            <person name="Galperin M.Y."/>
            <person name="Jogler C."/>
        </authorList>
    </citation>
    <scope>NUCLEOTIDE SEQUENCE [LARGE SCALE GENOMIC DNA]</scope>
    <source>
        <strain evidence="3 4">SV_7m_r</strain>
    </source>
</reference>
<feature type="transmembrane region" description="Helical" evidence="2">
    <location>
        <begin position="73"/>
        <end position="93"/>
    </location>
</feature>
<gene>
    <name evidence="3" type="ORF">SV7mr_14110</name>
</gene>
<accession>A0A517SS22</accession>
<dbReference type="AlphaFoldDB" id="A0A517SS22"/>
<feature type="transmembrane region" description="Helical" evidence="2">
    <location>
        <begin position="158"/>
        <end position="178"/>
    </location>
</feature>